<organism evidence="2 3">
    <name type="scientific">Roseivirga misakiensis</name>
    <dbReference type="NCBI Taxonomy" id="1563681"/>
    <lineage>
        <taxon>Bacteria</taxon>
        <taxon>Pseudomonadati</taxon>
        <taxon>Bacteroidota</taxon>
        <taxon>Cytophagia</taxon>
        <taxon>Cytophagales</taxon>
        <taxon>Roseivirgaceae</taxon>
        <taxon>Roseivirga</taxon>
    </lineage>
</organism>
<keyword evidence="1" id="KW-1133">Transmembrane helix</keyword>
<keyword evidence="1" id="KW-0472">Membrane</keyword>
<accession>A0A1E5SKV3</accession>
<protein>
    <submittedName>
        <fullName evidence="2">Uncharacterized protein</fullName>
    </submittedName>
</protein>
<sequence length="94" mass="11065">MGWSAIHIKQQIQENKPKKAFAKARSVYGDRMEDTPFRRSVKRNVTTDFDELLRLRKENARRKQKASARFIFLIGIGMAIFLISFLIMTLERFS</sequence>
<comment type="caution">
    <text evidence="2">The sequence shown here is derived from an EMBL/GenBank/DDBJ whole genome shotgun (WGS) entry which is preliminary data.</text>
</comment>
<proteinExistence type="predicted"/>
<gene>
    <name evidence="2" type="ORF">BFP71_09305</name>
</gene>
<keyword evidence="3" id="KW-1185">Reference proteome</keyword>
<evidence type="ECO:0000313" key="2">
    <source>
        <dbReference type="EMBL" id="OEJ99754.1"/>
    </source>
</evidence>
<reference evidence="2 3" key="1">
    <citation type="submission" date="2016-08" db="EMBL/GenBank/DDBJ databases">
        <title>Draft genome of Fabibacter sp. strain SK-8.</title>
        <authorList>
            <person name="Wong S.-K."/>
            <person name="Hamasaki K."/>
            <person name="Yoshizawa S."/>
        </authorList>
    </citation>
    <scope>NUCLEOTIDE SEQUENCE [LARGE SCALE GENOMIC DNA]</scope>
    <source>
        <strain evidence="2 3">SK-8</strain>
    </source>
</reference>
<name>A0A1E5SKV3_9BACT</name>
<dbReference type="EMBL" id="MDGQ01000005">
    <property type="protein sequence ID" value="OEJ99754.1"/>
    <property type="molecule type" value="Genomic_DNA"/>
</dbReference>
<keyword evidence="1" id="KW-0812">Transmembrane</keyword>
<dbReference type="Proteomes" id="UP000095552">
    <property type="component" value="Unassembled WGS sequence"/>
</dbReference>
<evidence type="ECO:0000313" key="3">
    <source>
        <dbReference type="Proteomes" id="UP000095552"/>
    </source>
</evidence>
<evidence type="ECO:0000256" key="1">
    <source>
        <dbReference type="SAM" id="Phobius"/>
    </source>
</evidence>
<dbReference type="AlphaFoldDB" id="A0A1E5SKV3"/>
<feature type="transmembrane region" description="Helical" evidence="1">
    <location>
        <begin position="70"/>
        <end position="90"/>
    </location>
</feature>
<dbReference type="RefSeq" id="WP_069835216.1">
    <property type="nucleotide sequence ID" value="NZ_MDGQ01000005.1"/>
</dbReference>